<sequence length="58" mass="6679">MKKIINAITHPLTVCNFLLVGSLILIQTVHTYAHYKMKIDVHGYCANADFELDTEEDW</sequence>
<dbReference type="AlphaFoldDB" id="A0A381V0U5"/>
<accession>A0A381V0U5</accession>
<gene>
    <name evidence="2" type="ORF">METZ01_LOCUS86844</name>
</gene>
<keyword evidence="1" id="KW-1133">Transmembrane helix</keyword>
<keyword evidence="1" id="KW-0472">Membrane</keyword>
<protein>
    <submittedName>
        <fullName evidence="2">Uncharacterized protein</fullName>
    </submittedName>
</protein>
<proteinExistence type="predicted"/>
<reference evidence="2" key="1">
    <citation type="submission" date="2018-05" db="EMBL/GenBank/DDBJ databases">
        <authorList>
            <person name="Lanie J.A."/>
            <person name="Ng W.-L."/>
            <person name="Kazmierczak K.M."/>
            <person name="Andrzejewski T.M."/>
            <person name="Davidsen T.M."/>
            <person name="Wayne K.J."/>
            <person name="Tettelin H."/>
            <person name="Glass J.I."/>
            <person name="Rusch D."/>
            <person name="Podicherti R."/>
            <person name="Tsui H.-C.T."/>
            <person name="Winkler M.E."/>
        </authorList>
    </citation>
    <scope>NUCLEOTIDE SEQUENCE</scope>
</reference>
<dbReference type="EMBL" id="UINC01007555">
    <property type="protein sequence ID" value="SVA33990.1"/>
    <property type="molecule type" value="Genomic_DNA"/>
</dbReference>
<feature type="transmembrane region" description="Helical" evidence="1">
    <location>
        <begin position="12"/>
        <end position="33"/>
    </location>
</feature>
<name>A0A381V0U5_9ZZZZ</name>
<evidence type="ECO:0000256" key="1">
    <source>
        <dbReference type="SAM" id="Phobius"/>
    </source>
</evidence>
<evidence type="ECO:0000313" key="2">
    <source>
        <dbReference type="EMBL" id="SVA33990.1"/>
    </source>
</evidence>
<organism evidence="2">
    <name type="scientific">marine metagenome</name>
    <dbReference type="NCBI Taxonomy" id="408172"/>
    <lineage>
        <taxon>unclassified sequences</taxon>
        <taxon>metagenomes</taxon>
        <taxon>ecological metagenomes</taxon>
    </lineage>
</organism>
<keyword evidence="1" id="KW-0812">Transmembrane</keyword>